<feature type="domain" description="DDE Tnp4" evidence="3">
    <location>
        <begin position="10"/>
        <end position="65"/>
    </location>
</feature>
<dbReference type="GO" id="GO:0046872">
    <property type="term" value="F:metal ion binding"/>
    <property type="evidence" value="ECO:0007669"/>
    <property type="project" value="UniProtKB-KW"/>
</dbReference>
<gene>
    <name evidence="4" type="ORF">KUF71_019511</name>
</gene>
<reference evidence="4" key="1">
    <citation type="submission" date="2021-07" db="EMBL/GenBank/DDBJ databases">
        <authorList>
            <person name="Catto M.A."/>
            <person name="Jacobson A."/>
            <person name="Kennedy G."/>
            <person name="Labadie P."/>
            <person name="Hunt B.G."/>
            <person name="Srinivasan R."/>
        </authorList>
    </citation>
    <scope>NUCLEOTIDE SEQUENCE</scope>
    <source>
        <strain evidence="4">PL_HMW_Pooled</strain>
        <tissue evidence="4">Head</tissue>
    </source>
</reference>
<protein>
    <submittedName>
        <fullName evidence="4">Protein ANTAGONIST OF LIKE HETEROCHROMATIN PROTEIN 1</fullName>
    </submittedName>
</protein>
<comment type="caution">
    <text evidence="4">The sequence shown here is derived from an EMBL/GenBank/DDBJ whole genome shotgun (WGS) entry which is preliminary data.</text>
</comment>
<dbReference type="AlphaFoldDB" id="A0AAE1HYD4"/>
<evidence type="ECO:0000256" key="1">
    <source>
        <dbReference type="ARBA" id="ARBA00001968"/>
    </source>
</evidence>
<evidence type="ECO:0000313" key="5">
    <source>
        <dbReference type="Proteomes" id="UP001219518"/>
    </source>
</evidence>
<dbReference type="EMBL" id="JAHWGI010001402">
    <property type="protein sequence ID" value="KAK3929680.1"/>
    <property type="molecule type" value="Genomic_DNA"/>
</dbReference>
<comment type="cofactor">
    <cofactor evidence="1">
        <name>a divalent metal cation</name>
        <dbReference type="ChEBI" id="CHEBI:60240"/>
    </cofactor>
</comment>
<dbReference type="Pfam" id="PF13359">
    <property type="entry name" value="DDE_Tnp_4"/>
    <property type="match status" value="1"/>
</dbReference>
<evidence type="ECO:0000313" key="4">
    <source>
        <dbReference type="EMBL" id="KAK3929680.1"/>
    </source>
</evidence>
<name>A0AAE1HYD4_9NEOP</name>
<keyword evidence="2" id="KW-0479">Metal-binding</keyword>
<organism evidence="4 5">
    <name type="scientific">Frankliniella fusca</name>
    <dbReference type="NCBI Taxonomy" id="407009"/>
    <lineage>
        <taxon>Eukaryota</taxon>
        <taxon>Metazoa</taxon>
        <taxon>Ecdysozoa</taxon>
        <taxon>Arthropoda</taxon>
        <taxon>Hexapoda</taxon>
        <taxon>Insecta</taxon>
        <taxon>Pterygota</taxon>
        <taxon>Neoptera</taxon>
        <taxon>Paraneoptera</taxon>
        <taxon>Thysanoptera</taxon>
        <taxon>Terebrantia</taxon>
        <taxon>Thripoidea</taxon>
        <taxon>Thripidae</taxon>
        <taxon>Frankliniella</taxon>
    </lineage>
</organism>
<reference evidence="4" key="2">
    <citation type="journal article" date="2023" name="BMC Genomics">
        <title>Pest status, molecular evolution, and epigenetic factors derived from the genome assembly of Frankliniella fusca, a thysanopteran phytovirus vector.</title>
        <authorList>
            <person name="Catto M.A."/>
            <person name="Labadie P.E."/>
            <person name="Jacobson A.L."/>
            <person name="Kennedy G.G."/>
            <person name="Srinivasan R."/>
            <person name="Hunt B.G."/>
        </authorList>
    </citation>
    <scope>NUCLEOTIDE SEQUENCE</scope>
    <source>
        <strain evidence="4">PL_HMW_Pooled</strain>
    </source>
</reference>
<sequence>MKPFRLPQLLSHTDHIFNYRISRARRTIENAFGILSARWRVLRRTFIGKEATARAIIQACVVLHNYLILNQENVPGER</sequence>
<evidence type="ECO:0000259" key="3">
    <source>
        <dbReference type="Pfam" id="PF13359"/>
    </source>
</evidence>
<evidence type="ECO:0000256" key="2">
    <source>
        <dbReference type="ARBA" id="ARBA00022723"/>
    </source>
</evidence>
<dbReference type="InterPro" id="IPR027806">
    <property type="entry name" value="HARBI1_dom"/>
</dbReference>
<accession>A0AAE1HYD4</accession>
<keyword evidence="5" id="KW-1185">Reference proteome</keyword>
<dbReference type="Proteomes" id="UP001219518">
    <property type="component" value="Unassembled WGS sequence"/>
</dbReference>
<proteinExistence type="predicted"/>